<reference evidence="2 3" key="1">
    <citation type="submission" date="2019-02" db="EMBL/GenBank/DDBJ databases">
        <title>Pedobacter sp. RP-1-14 sp. nov., isolated from Arctic soil.</title>
        <authorList>
            <person name="Dahal R.H."/>
        </authorList>
    </citation>
    <scope>NUCLEOTIDE SEQUENCE [LARGE SCALE GENOMIC DNA]</scope>
    <source>
        <strain evidence="2 3">RP-1-14</strain>
    </source>
</reference>
<feature type="transmembrane region" description="Helical" evidence="1">
    <location>
        <begin position="108"/>
        <end position="126"/>
    </location>
</feature>
<feature type="transmembrane region" description="Helical" evidence="1">
    <location>
        <begin position="12"/>
        <end position="33"/>
    </location>
</feature>
<evidence type="ECO:0008006" key="4">
    <source>
        <dbReference type="Google" id="ProtNLM"/>
    </source>
</evidence>
<dbReference type="RefSeq" id="WP_131596661.1">
    <property type="nucleotide sequence ID" value="NZ_SJSL01000003.1"/>
</dbReference>
<accession>A0A4R0NI73</accession>
<keyword evidence="1" id="KW-0812">Transmembrane</keyword>
<proteinExistence type="predicted"/>
<protein>
    <recommendedName>
        <fullName evidence="4">DoxX-like protein</fullName>
    </recommendedName>
</protein>
<organism evidence="2 3">
    <name type="scientific">Pedobacter psychroterrae</name>
    <dbReference type="NCBI Taxonomy" id="2530453"/>
    <lineage>
        <taxon>Bacteria</taxon>
        <taxon>Pseudomonadati</taxon>
        <taxon>Bacteroidota</taxon>
        <taxon>Sphingobacteriia</taxon>
        <taxon>Sphingobacteriales</taxon>
        <taxon>Sphingobacteriaceae</taxon>
        <taxon>Pedobacter</taxon>
    </lineage>
</organism>
<keyword evidence="1" id="KW-0472">Membrane</keyword>
<evidence type="ECO:0000313" key="2">
    <source>
        <dbReference type="EMBL" id="TCD00312.1"/>
    </source>
</evidence>
<evidence type="ECO:0000256" key="1">
    <source>
        <dbReference type="SAM" id="Phobius"/>
    </source>
</evidence>
<name>A0A4R0NI73_9SPHI</name>
<comment type="caution">
    <text evidence="2">The sequence shown here is derived from an EMBL/GenBank/DDBJ whole genome shotgun (WGS) entry which is preliminary data.</text>
</comment>
<feature type="transmembrane region" description="Helical" evidence="1">
    <location>
        <begin position="84"/>
        <end position="102"/>
    </location>
</feature>
<feature type="transmembrane region" description="Helical" evidence="1">
    <location>
        <begin position="53"/>
        <end position="72"/>
    </location>
</feature>
<gene>
    <name evidence="2" type="ORF">EZ437_13875</name>
</gene>
<dbReference type="AlphaFoldDB" id="A0A4R0NI73"/>
<evidence type="ECO:0000313" key="3">
    <source>
        <dbReference type="Proteomes" id="UP000293347"/>
    </source>
</evidence>
<dbReference type="EMBL" id="SJSL01000003">
    <property type="protein sequence ID" value="TCD00312.1"/>
    <property type="molecule type" value="Genomic_DNA"/>
</dbReference>
<keyword evidence="3" id="KW-1185">Reference proteome</keyword>
<keyword evidence="1" id="KW-1133">Transmembrane helix</keyword>
<dbReference type="OrthoDB" id="7060697at2"/>
<sequence>MKLFPAVPSFVKFLAWICLIWSGMFFVTVGYSFFNEVEFSWSSFKTNNLLSPLGMLIVSFWLMKGLVSYGLLKGEIWAYKLGLIDAAASTFLYIVAAIHPFIYFNPEATRTLNFSEILFFLVYFLFMRSRNQYQLAQQQIIIHDK</sequence>
<dbReference type="Proteomes" id="UP000293347">
    <property type="component" value="Unassembled WGS sequence"/>
</dbReference>